<reference evidence="2" key="2">
    <citation type="submission" date="2018-09" db="EMBL/GenBank/DDBJ databases">
        <authorList>
            <person name="Ashton P.M."/>
            <person name="Dallman T."/>
            <person name="Nair S."/>
            <person name="De Pinna E."/>
            <person name="Peters T."/>
            <person name="Grant K."/>
        </authorList>
    </citation>
    <scope>NUCLEOTIDE SEQUENCE</scope>
    <source>
        <strain evidence="2">582305</strain>
    </source>
</reference>
<evidence type="ECO:0000313" key="4">
    <source>
        <dbReference type="EMBL" id="HAC9972764.1"/>
    </source>
</evidence>
<evidence type="ECO:0000256" key="1">
    <source>
        <dbReference type="SAM" id="MobiDB-lite"/>
    </source>
</evidence>
<evidence type="ECO:0000313" key="3">
    <source>
        <dbReference type="EMBL" id="HAC9524642.1"/>
    </source>
</evidence>
<comment type="caution">
    <text evidence="2">The sequence shown here is derived from an EMBL/GenBank/DDBJ whole genome shotgun (WGS) entry which is preliminary data.</text>
</comment>
<organism evidence="2">
    <name type="scientific">Salmonella typhimurium</name>
    <dbReference type="NCBI Taxonomy" id="90371"/>
    <lineage>
        <taxon>Bacteria</taxon>
        <taxon>Pseudomonadati</taxon>
        <taxon>Pseudomonadota</taxon>
        <taxon>Gammaproteobacteria</taxon>
        <taxon>Enterobacterales</taxon>
        <taxon>Enterobacteriaceae</taxon>
        <taxon>Salmonella</taxon>
    </lineage>
</organism>
<sequence>MHEPPVQSDYHARSGNYQLESNPERHDKSPVAVAIGNGFRGVSLEVMRLLRLN</sequence>
<dbReference type="EMBL" id="DAANEN010000043">
    <property type="protein sequence ID" value="HAC9524642.1"/>
    <property type="molecule type" value="Genomic_DNA"/>
</dbReference>
<dbReference type="EMBL" id="DAANIC010000127">
    <property type="protein sequence ID" value="HAC9972764.1"/>
    <property type="molecule type" value="Genomic_DNA"/>
</dbReference>
<gene>
    <name evidence="2" type="ORF">D5N95_24955</name>
    <name evidence="3" type="ORF">G0K38_24455</name>
    <name evidence="4" type="ORF">G0L35_24650</name>
</gene>
<accession>A0A5W9UGI6</accession>
<evidence type="ECO:0000313" key="2">
    <source>
        <dbReference type="EMBL" id="EBY6219982.1"/>
    </source>
</evidence>
<proteinExistence type="predicted"/>
<reference evidence="3" key="1">
    <citation type="journal article" date="2018" name="Genome Biol.">
        <title>SKESA: strategic k-mer extension for scrupulous assemblies.</title>
        <authorList>
            <person name="Souvorov A."/>
            <person name="Agarwala R."/>
            <person name="Lipman D.J."/>
        </authorList>
    </citation>
    <scope>NUCLEOTIDE SEQUENCE</scope>
    <source>
        <strain evidence="4">LT8</strain>
        <strain evidence="3">S02785-16</strain>
    </source>
</reference>
<dbReference type="RefSeq" id="WP_045343414.1">
    <property type="nucleotide sequence ID" value="NZ_MVIX01000013.1"/>
</dbReference>
<reference evidence="3" key="3">
    <citation type="submission" date="2019-01" db="EMBL/GenBank/DDBJ databases">
        <authorList>
            <consortium name="NCBI Pathogen Detection Project"/>
        </authorList>
    </citation>
    <scope>NUCLEOTIDE SEQUENCE</scope>
    <source>
        <strain evidence="4">LT8</strain>
        <strain evidence="3">S02785-16</strain>
    </source>
</reference>
<name>A0A5W9UGI6_SALTM</name>
<dbReference type="AlphaFoldDB" id="A0A5W9UGI6"/>
<dbReference type="EMBL" id="AAHOOE010000057">
    <property type="protein sequence ID" value="EBY6219982.1"/>
    <property type="molecule type" value="Genomic_DNA"/>
</dbReference>
<protein>
    <submittedName>
        <fullName evidence="2">Replication initiation protein</fullName>
    </submittedName>
</protein>
<feature type="region of interest" description="Disordered" evidence="1">
    <location>
        <begin position="1"/>
        <end position="27"/>
    </location>
</feature>